<dbReference type="PANTHER" id="PTHR43046:SF14">
    <property type="entry name" value="MUTT_NUDIX FAMILY PROTEIN"/>
    <property type="match status" value="1"/>
</dbReference>
<keyword evidence="3 4" id="KW-0378">Hydrolase</keyword>
<dbReference type="PANTHER" id="PTHR43046">
    <property type="entry name" value="GDP-MANNOSE MANNOSYL HYDROLASE"/>
    <property type="match status" value="1"/>
</dbReference>
<dbReference type="RefSeq" id="WP_184727853.1">
    <property type="nucleotide sequence ID" value="NZ_JACHIW010000001.1"/>
</dbReference>
<dbReference type="InterPro" id="IPR020084">
    <property type="entry name" value="NUDIX_hydrolase_CS"/>
</dbReference>
<dbReference type="EMBL" id="JACHIW010000001">
    <property type="protein sequence ID" value="MBB5156781.1"/>
    <property type="molecule type" value="Genomic_DNA"/>
</dbReference>
<accession>A0A840QAJ5</accession>
<dbReference type="PROSITE" id="PS51462">
    <property type="entry name" value="NUDIX"/>
    <property type="match status" value="1"/>
</dbReference>
<evidence type="ECO:0000313" key="6">
    <source>
        <dbReference type="EMBL" id="MBB5156781.1"/>
    </source>
</evidence>
<dbReference type="Pfam" id="PF00293">
    <property type="entry name" value="NUDIX"/>
    <property type="match status" value="1"/>
</dbReference>
<comment type="similarity">
    <text evidence="2 4">Belongs to the Nudix hydrolase family.</text>
</comment>
<dbReference type="InterPro" id="IPR015797">
    <property type="entry name" value="NUDIX_hydrolase-like_dom_sf"/>
</dbReference>
<dbReference type="AlphaFoldDB" id="A0A840QAJ5"/>
<reference evidence="6 7" key="1">
    <citation type="submission" date="2020-08" db="EMBL/GenBank/DDBJ databases">
        <title>Sequencing the genomes of 1000 actinobacteria strains.</title>
        <authorList>
            <person name="Klenk H.-P."/>
        </authorList>
    </citation>
    <scope>NUCLEOTIDE SEQUENCE [LARGE SCALE GENOMIC DNA]</scope>
    <source>
        <strain evidence="6 7">DSM 45584</strain>
    </source>
</reference>
<dbReference type="SUPFAM" id="SSF55811">
    <property type="entry name" value="Nudix"/>
    <property type="match status" value="1"/>
</dbReference>
<organism evidence="6 7">
    <name type="scientific">Saccharopolyspora phatthalungensis</name>
    <dbReference type="NCBI Taxonomy" id="664693"/>
    <lineage>
        <taxon>Bacteria</taxon>
        <taxon>Bacillati</taxon>
        <taxon>Actinomycetota</taxon>
        <taxon>Actinomycetes</taxon>
        <taxon>Pseudonocardiales</taxon>
        <taxon>Pseudonocardiaceae</taxon>
        <taxon>Saccharopolyspora</taxon>
    </lineage>
</organism>
<evidence type="ECO:0000256" key="2">
    <source>
        <dbReference type="ARBA" id="ARBA00005582"/>
    </source>
</evidence>
<evidence type="ECO:0000256" key="3">
    <source>
        <dbReference type="ARBA" id="ARBA00022801"/>
    </source>
</evidence>
<comment type="cofactor">
    <cofactor evidence="1">
        <name>Mg(2+)</name>
        <dbReference type="ChEBI" id="CHEBI:18420"/>
    </cofactor>
</comment>
<dbReference type="PROSITE" id="PS00893">
    <property type="entry name" value="NUDIX_BOX"/>
    <property type="match status" value="1"/>
</dbReference>
<gene>
    <name evidence="6" type="ORF">BJ970_004315</name>
</gene>
<dbReference type="Gene3D" id="3.90.79.10">
    <property type="entry name" value="Nucleoside Triphosphate Pyrophosphohydrolase"/>
    <property type="match status" value="1"/>
</dbReference>
<name>A0A840QAJ5_9PSEU</name>
<evidence type="ECO:0000256" key="4">
    <source>
        <dbReference type="RuleBase" id="RU003476"/>
    </source>
</evidence>
<dbReference type="PRINTS" id="PR00502">
    <property type="entry name" value="NUDIXFAMILY"/>
</dbReference>
<evidence type="ECO:0000259" key="5">
    <source>
        <dbReference type="PROSITE" id="PS51462"/>
    </source>
</evidence>
<evidence type="ECO:0000256" key="1">
    <source>
        <dbReference type="ARBA" id="ARBA00001946"/>
    </source>
</evidence>
<feature type="domain" description="Nudix hydrolase" evidence="5">
    <location>
        <begin position="30"/>
        <end position="156"/>
    </location>
</feature>
<dbReference type="GO" id="GO:0016787">
    <property type="term" value="F:hydrolase activity"/>
    <property type="evidence" value="ECO:0007669"/>
    <property type="project" value="UniProtKB-KW"/>
</dbReference>
<protein>
    <submittedName>
        <fullName evidence="6">8-oxo-dGTP pyrophosphatase MutT (NUDIX family)</fullName>
    </submittedName>
</protein>
<dbReference type="InterPro" id="IPR000086">
    <property type="entry name" value="NUDIX_hydrolase_dom"/>
</dbReference>
<dbReference type="InterPro" id="IPR020476">
    <property type="entry name" value="Nudix_hydrolase"/>
</dbReference>
<evidence type="ECO:0000313" key="7">
    <source>
        <dbReference type="Proteomes" id="UP000584374"/>
    </source>
</evidence>
<comment type="caution">
    <text evidence="6">The sequence shown here is derived from an EMBL/GenBank/DDBJ whole genome shotgun (WGS) entry which is preliminary data.</text>
</comment>
<dbReference type="Proteomes" id="UP000584374">
    <property type="component" value="Unassembled WGS sequence"/>
</dbReference>
<proteinExistence type="inferred from homology"/>
<keyword evidence="7" id="KW-1185">Reference proteome</keyword>
<sequence>MAELPLRDRVGNVLVDIRFTAESELASFDDRSMPLSLVVVGLADAVLMMLNGLRGYWELPGGLREPGESPRQAAIRELAEETGIRTTALDLAAVVEFELVRPARHEYAAVYRTDLKAVPRLVVNDEASDFQWWIPHTPPAVDMSPIDAEIGRRVLELS</sequence>
<dbReference type="CDD" id="cd02883">
    <property type="entry name" value="NUDIX_Hydrolase"/>
    <property type="match status" value="1"/>
</dbReference>